<comment type="subcellular location">
    <subcellularLocation>
        <location evidence="1">Mitochondrion</location>
    </subcellularLocation>
</comment>
<dbReference type="PRINTS" id="PR00721">
    <property type="entry name" value="STOMATIN"/>
</dbReference>
<dbReference type="FunFam" id="3.30.479.30:FF:000004">
    <property type="entry name" value="Putative membrane protease family, stomatin"/>
    <property type="match status" value="1"/>
</dbReference>
<dbReference type="GO" id="GO:0005886">
    <property type="term" value="C:plasma membrane"/>
    <property type="evidence" value="ECO:0007669"/>
    <property type="project" value="UniProtKB-ARBA"/>
</dbReference>
<dbReference type="FunCoup" id="A9UXL9">
    <property type="interactions" value="1471"/>
</dbReference>
<dbReference type="SMART" id="SM00244">
    <property type="entry name" value="PHB"/>
    <property type="match status" value="1"/>
</dbReference>
<proteinExistence type="inferred from homology"/>
<evidence type="ECO:0000256" key="3">
    <source>
        <dbReference type="ARBA" id="ARBA00023128"/>
    </source>
</evidence>
<dbReference type="InParanoid" id="A9UXL9"/>
<accession>A9UXL9</accession>
<dbReference type="PANTHER" id="PTHR43327">
    <property type="entry name" value="STOMATIN-LIKE PROTEIN 2, MITOCHONDRIAL"/>
    <property type="match status" value="1"/>
</dbReference>
<dbReference type="EMBL" id="CH991549">
    <property type="protein sequence ID" value="EDQ89864.1"/>
    <property type="molecule type" value="Genomic_DNA"/>
</dbReference>
<reference evidence="5 6" key="1">
    <citation type="journal article" date="2008" name="Nature">
        <title>The genome of the choanoflagellate Monosiga brevicollis and the origin of metazoans.</title>
        <authorList>
            <consortium name="JGI Sequencing"/>
            <person name="King N."/>
            <person name="Westbrook M.J."/>
            <person name="Young S.L."/>
            <person name="Kuo A."/>
            <person name="Abedin M."/>
            <person name="Chapman J."/>
            <person name="Fairclough S."/>
            <person name="Hellsten U."/>
            <person name="Isogai Y."/>
            <person name="Letunic I."/>
            <person name="Marr M."/>
            <person name="Pincus D."/>
            <person name="Putnam N."/>
            <person name="Rokas A."/>
            <person name="Wright K.J."/>
            <person name="Zuzow R."/>
            <person name="Dirks W."/>
            <person name="Good M."/>
            <person name="Goodstein D."/>
            <person name="Lemons D."/>
            <person name="Li W."/>
            <person name="Lyons J.B."/>
            <person name="Morris A."/>
            <person name="Nichols S."/>
            <person name="Richter D.J."/>
            <person name="Salamov A."/>
            <person name="Bork P."/>
            <person name="Lim W.A."/>
            <person name="Manning G."/>
            <person name="Miller W.T."/>
            <person name="McGinnis W."/>
            <person name="Shapiro H."/>
            <person name="Tjian R."/>
            <person name="Grigoriev I.V."/>
            <person name="Rokhsar D."/>
        </authorList>
    </citation>
    <scope>NUCLEOTIDE SEQUENCE [LARGE SCALE GENOMIC DNA]</scope>
    <source>
        <strain evidence="6">MX1 / ATCC 50154</strain>
    </source>
</reference>
<dbReference type="InterPro" id="IPR032435">
    <property type="entry name" value="STML2-like_C"/>
</dbReference>
<dbReference type="OMA" id="AMNMQLK"/>
<dbReference type="GO" id="GO:0005739">
    <property type="term" value="C:mitochondrion"/>
    <property type="evidence" value="ECO:0000318"/>
    <property type="project" value="GO_Central"/>
</dbReference>
<dbReference type="InterPro" id="IPR001107">
    <property type="entry name" value="Band_7"/>
</dbReference>
<dbReference type="Gene3D" id="3.30.479.30">
    <property type="entry name" value="Band 7 domain"/>
    <property type="match status" value="1"/>
</dbReference>
<keyword evidence="3" id="KW-0496">Mitochondrion</keyword>
<dbReference type="InterPro" id="IPR050710">
    <property type="entry name" value="Band7/mec-2_domain"/>
</dbReference>
<name>A9UXL9_MONBE</name>
<evidence type="ECO:0000256" key="2">
    <source>
        <dbReference type="ARBA" id="ARBA00008164"/>
    </source>
</evidence>
<keyword evidence="6" id="KW-1185">Reference proteome</keyword>
<dbReference type="Pfam" id="PF01145">
    <property type="entry name" value="Band_7"/>
    <property type="match status" value="1"/>
</dbReference>
<dbReference type="InterPro" id="IPR001972">
    <property type="entry name" value="Stomatin_HflK_fam"/>
</dbReference>
<comment type="similarity">
    <text evidence="2">Belongs to the band 7/mec-2 family.</text>
</comment>
<dbReference type="KEGG" id="mbr:MONBRDRAFT_32235"/>
<dbReference type="SUPFAM" id="SSF117892">
    <property type="entry name" value="Band 7/SPFH domain"/>
    <property type="match status" value="1"/>
</dbReference>
<protein>
    <recommendedName>
        <fullName evidence="4">Band 7 domain-containing protein</fullName>
    </recommendedName>
</protein>
<evidence type="ECO:0000313" key="5">
    <source>
        <dbReference type="EMBL" id="EDQ89864.1"/>
    </source>
</evidence>
<gene>
    <name evidence="5" type="ORF">MONBRDRAFT_32235</name>
</gene>
<organism evidence="5 6">
    <name type="scientific">Monosiga brevicollis</name>
    <name type="common">Choanoflagellate</name>
    <dbReference type="NCBI Taxonomy" id="81824"/>
    <lineage>
        <taxon>Eukaryota</taxon>
        <taxon>Choanoflagellata</taxon>
        <taxon>Craspedida</taxon>
        <taxon>Salpingoecidae</taxon>
        <taxon>Monosiga</taxon>
    </lineage>
</organism>
<dbReference type="InterPro" id="IPR036013">
    <property type="entry name" value="Band_7/SPFH_dom_sf"/>
</dbReference>
<sequence length="360" mass="39579">MLATLARSALSARQAPLQQARTLLAPTATLLTQTRSFSQRKRRRGLPYNWGINFVPQQEAWVIERFGKFHSVLEPGLRLLIPVVDEIKYVHSLKEIVVEIPRQSAITQDNVTLHLDGVLYVKIDDPYKASYGVEDPEFAVSQLAQTTMRSEMGKLTLDTVFRERQLLNEAIVEAIHAAARPWGLTCYRCEIRDIQLPDKVIEDMQRQVSAERKKRAAVLESEGQREAAINVADGKKQSVILASEASRQEQANLALGEAEAIVARAQATARALETVAEAIQKPGGRDAVTLTVAQQYVEAFGKLAKENNTMLLPANMNDPASMIAQAAAIFNTVSKGDATALASKMVNNPPPSSKPADTQE</sequence>
<dbReference type="eggNOG" id="KOG2620">
    <property type="taxonomic scope" value="Eukaryota"/>
</dbReference>
<dbReference type="GeneID" id="5890514"/>
<dbReference type="GO" id="GO:0007005">
    <property type="term" value="P:mitochondrion organization"/>
    <property type="evidence" value="ECO:0000318"/>
    <property type="project" value="GO_Central"/>
</dbReference>
<dbReference type="STRING" id="81824.A9UXL9"/>
<dbReference type="PANTHER" id="PTHR43327:SF10">
    <property type="entry name" value="STOMATIN-LIKE PROTEIN 2, MITOCHONDRIAL"/>
    <property type="match status" value="1"/>
</dbReference>
<dbReference type="RefSeq" id="XP_001745286.1">
    <property type="nucleotide sequence ID" value="XM_001745234.1"/>
</dbReference>
<dbReference type="AlphaFoldDB" id="A9UXL9"/>
<feature type="domain" description="Band 7" evidence="4">
    <location>
        <begin position="50"/>
        <end position="208"/>
    </location>
</feature>
<dbReference type="Pfam" id="PF16200">
    <property type="entry name" value="Band_7_C"/>
    <property type="match status" value="1"/>
</dbReference>
<evidence type="ECO:0000256" key="1">
    <source>
        <dbReference type="ARBA" id="ARBA00004173"/>
    </source>
</evidence>
<dbReference type="CDD" id="cd08829">
    <property type="entry name" value="SPFH_paraslipin"/>
    <property type="match status" value="1"/>
</dbReference>
<evidence type="ECO:0000259" key="4">
    <source>
        <dbReference type="SMART" id="SM00244"/>
    </source>
</evidence>
<dbReference type="Proteomes" id="UP000001357">
    <property type="component" value="Unassembled WGS sequence"/>
</dbReference>
<dbReference type="GO" id="GO:0098552">
    <property type="term" value="C:side of membrane"/>
    <property type="evidence" value="ECO:0007669"/>
    <property type="project" value="UniProtKB-ARBA"/>
</dbReference>
<evidence type="ECO:0000313" key="6">
    <source>
        <dbReference type="Proteomes" id="UP000001357"/>
    </source>
</evidence>